<feature type="domain" description="Integrase catalytic" evidence="3">
    <location>
        <begin position="303"/>
        <end position="469"/>
    </location>
</feature>
<gene>
    <name evidence="4" type="ORF">ACFQ2X_18025</name>
</gene>
<name>A0ABW3UFN9_9GAMM</name>
<organism evidence="4 5">
    <name type="scientific">Microbulbifer celer</name>
    <dbReference type="NCBI Taxonomy" id="435905"/>
    <lineage>
        <taxon>Bacteria</taxon>
        <taxon>Pseudomonadati</taxon>
        <taxon>Pseudomonadota</taxon>
        <taxon>Gammaproteobacteria</taxon>
        <taxon>Cellvibrionales</taxon>
        <taxon>Microbulbiferaceae</taxon>
        <taxon>Microbulbifer</taxon>
    </lineage>
</organism>
<dbReference type="InterPro" id="IPR001584">
    <property type="entry name" value="Integrase_cat-core"/>
</dbReference>
<dbReference type="Pfam" id="PF01527">
    <property type="entry name" value="HTH_Tnp_1"/>
    <property type="match status" value="1"/>
</dbReference>
<dbReference type="EMBL" id="JBHTLR010000042">
    <property type="protein sequence ID" value="MFD1218501.1"/>
    <property type="molecule type" value="Genomic_DNA"/>
</dbReference>
<dbReference type="InterPro" id="IPR036397">
    <property type="entry name" value="RNaseH_sf"/>
</dbReference>
<dbReference type="InterPro" id="IPR050900">
    <property type="entry name" value="Transposase_IS3/IS150/IS904"/>
</dbReference>
<proteinExistence type="inferred from homology"/>
<dbReference type="InterPro" id="IPR002514">
    <property type="entry name" value="Transposase_8"/>
</dbReference>
<feature type="non-terminal residue" evidence="4">
    <location>
        <position position="504"/>
    </location>
</feature>
<dbReference type="NCBIfam" id="NF033516">
    <property type="entry name" value="transpos_IS3"/>
    <property type="match status" value="1"/>
</dbReference>
<keyword evidence="5" id="KW-1185">Reference proteome</keyword>
<evidence type="ECO:0000259" key="3">
    <source>
        <dbReference type="PROSITE" id="PS50994"/>
    </source>
</evidence>
<evidence type="ECO:0000313" key="4">
    <source>
        <dbReference type="EMBL" id="MFD1218501.1"/>
    </source>
</evidence>
<evidence type="ECO:0000313" key="5">
    <source>
        <dbReference type="Proteomes" id="UP001597264"/>
    </source>
</evidence>
<dbReference type="PANTHER" id="PTHR46889">
    <property type="entry name" value="TRANSPOSASE INSF FOR INSERTION SEQUENCE IS3B-RELATED"/>
    <property type="match status" value="1"/>
</dbReference>
<accession>A0ABW3UFN9</accession>
<dbReference type="InterPro" id="IPR048020">
    <property type="entry name" value="Transpos_IS3"/>
</dbReference>
<dbReference type="PANTHER" id="PTHR46889:SF4">
    <property type="entry name" value="TRANSPOSASE INSO FOR INSERTION SEQUENCE ELEMENT IS911B-RELATED"/>
    <property type="match status" value="1"/>
</dbReference>
<feature type="region of interest" description="Disordered" evidence="2">
    <location>
        <begin position="107"/>
        <end position="133"/>
    </location>
</feature>
<evidence type="ECO:0000256" key="1">
    <source>
        <dbReference type="ARBA" id="ARBA00009964"/>
    </source>
</evidence>
<protein>
    <submittedName>
        <fullName evidence="4">IS3 family transposase</fullName>
    </submittedName>
</protein>
<dbReference type="PROSITE" id="PS50994">
    <property type="entry name" value="INTEGRASE"/>
    <property type="match status" value="1"/>
</dbReference>
<dbReference type="Proteomes" id="UP001597264">
    <property type="component" value="Unassembled WGS sequence"/>
</dbReference>
<feature type="compositionally biased region" description="Basic and acidic residues" evidence="2">
    <location>
        <begin position="113"/>
        <end position="123"/>
    </location>
</feature>
<dbReference type="SUPFAM" id="SSF46689">
    <property type="entry name" value="Homeodomain-like"/>
    <property type="match status" value="1"/>
</dbReference>
<reference evidence="5" key="1">
    <citation type="journal article" date="2019" name="Int. J. Syst. Evol. Microbiol.">
        <title>The Global Catalogue of Microorganisms (GCM) 10K type strain sequencing project: providing services to taxonomists for standard genome sequencing and annotation.</title>
        <authorList>
            <consortium name="The Broad Institute Genomics Platform"/>
            <consortium name="The Broad Institute Genome Sequencing Center for Infectious Disease"/>
            <person name="Wu L."/>
            <person name="Ma J."/>
        </authorList>
    </citation>
    <scope>NUCLEOTIDE SEQUENCE [LARGE SCALE GENOMIC DNA]</scope>
    <source>
        <strain evidence="5">CCUG 54356</strain>
    </source>
</reference>
<comment type="caution">
    <text evidence="4">The sequence shown here is derived from an EMBL/GenBank/DDBJ whole genome shotgun (WGS) entry which is preliminary data.</text>
</comment>
<dbReference type="RefSeq" id="WP_377564493.1">
    <property type="nucleotide sequence ID" value="NZ_JBHTLR010000042.1"/>
</dbReference>
<comment type="similarity">
    <text evidence="1">Belongs to the transposase 8 family.</text>
</comment>
<dbReference type="InterPro" id="IPR009057">
    <property type="entry name" value="Homeodomain-like_sf"/>
</dbReference>
<evidence type="ECO:0000256" key="2">
    <source>
        <dbReference type="SAM" id="MobiDB-lite"/>
    </source>
</evidence>
<dbReference type="Pfam" id="PF00665">
    <property type="entry name" value="rve"/>
    <property type="match status" value="1"/>
</dbReference>
<dbReference type="Gene3D" id="3.30.420.10">
    <property type="entry name" value="Ribonuclease H-like superfamily/Ribonuclease H"/>
    <property type="match status" value="1"/>
</dbReference>
<dbReference type="SUPFAM" id="SSF53098">
    <property type="entry name" value="Ribonuclease H-like"/>
    <property type="match status" value="1"/>
</dbReference>
<dbReference type="InterPro" id="IPR012337">
    <property type="entry name" value="RNaseH-like_sf"/>
</dbReference>
<sequence>MPRYNDGFKERTVQMMMPPNAKSIAEVSRETGVSEPTLYNWRNQFREQGVAVPADPKNPENWSGESKFAVVLETAALNEAELAEYCRKKGLYAEQIQRWREAAISGAGSRDQMSMEERRDLQKERKKSRKLEKELKRKEKALAEAAALLVLQKKAQANLGGKRGRMIASEDRQVAIELIEEAVTAGAARYKACAVLNLTVRTLQRWEKALQERSLVDQRKRAAQARTPGNKLTIEERQKILAVCNQPEYRSLPPSQIVPMLADQGIYIGSESSFYRVLHEANQLHRRGKAEAPRNVAKPNAYLADRPNQVWSWDITFLASSVRGAFYRLYLILDVFSRKIVGWEVHTEESSEHASTLIRKAQLAEGAVKNGLVLHSDNGGPMKGATMLATLQKLGVVASFSRPSVSNDNPYSESLFRTLKYGPSYPSKPFESISAARQWVHSFVQWYNNAHRHSAIRFVTPSQRHSGEEIELLKRRKTVYEEAKRKNPRRWPRHTRNWNPIRGV</sequence>